<proteinExistence type="predicted"/>
<comment type="pathway">
    <text evidence="2">Protein modification; protein glycosylation.</text>
</comment>
<evidence type="ECO:0000259" key="14">
    <source>
        <dbReference type="Pfam" id="PF15924"/>
    </source>
</evidence>
<evidence type="ECO:0000259" key="13">
    <source>
        <dbReference type="Pfam" id="PF00534"/>
    </source>
</evidence>
<feature type="domain" description="ALG11 mannosyltransferase N-terminal" evidence="14">
    <location>
        <begin position="57"/>
        <end position="205"/>
    </location>
</feature>
<dbReference type="OMA" id="ARLYGWV"/>
<evidence type="ECO:0000256" key="12">
    <source>
        <dbReference type="SAM" id="SignalP"/>
    </source>
</evidence>
<evidence type="ECO:0000256" key="11">
    <source>
        <dbReference type="ARBA" id="ARBA00045065"/>
    </source>
</evidence>
<evidence type="ECO:0000256" key="3">
    <source>
        <dbReference type="ARBA" id="ARBA00012645"/>
    </source>
</evidence>
<dbReference type="Proteomes" id="UP000008141">
    <property type="component" value="Unassembled WGS sequence"/>
</dbReference>
<dbReference type="KEGG" id="cvr:CHLNCDRAFT_56225"/>
<protein>
    <recommendedName>
        <fullName evidence="4">GDP-Man:Man(3)GlcNAc(2)-PP-Dol alpha-1,2-mannosyltransferase</fullName>
        <ecNumber evidence="3">2.4.1.131</ecNumber>
    </recommendedName>
</protein>
<evidence type="ECO:0000256" key="5">
    <source>
        <dbReference type="ARBA" id="ARBA00022676"/>
    </source>
</evidence>
<dbReference type="GO" id="GO:0005789">
    <property type="term" value="C:endoplasmic reticulum membrane"/>
    <property type="evidence" value="ECO:0007669"/>
    <property type="project" value="UniProtKB-SubCell"/>
</dbReference>
<dbReference type="GO" id="GO:0006487">
    <property type="term" value="P:protein N-linked glycosylation"/>
    <property type="evidence" value="ECO:0007669"/>
    <property type="project" value="TreeGrafter"/>
</dbReference>
<feature type="domain" description="Glycosyl transferase family 1" evidence="13">
    <location>
        <begin position="232"/>
        <end position="420"/>
    </location>
</feature>
<dbReference type="RefSeq" id="XP_005846509.1">
    <property type="nucleotide sequence ID" value="XM_005846447.1"/>
</dbReference>
<comment type="catalytic activity">
    <reaction evidence="11">
        <text>an alpha-D-Man-(1-&gt;3)-[alpha-D-Man-(1-&gt;6)]-beta-D-Man-(1-&gt;4)-beta-D-GlcNAc-(1-&gt;4)-alpha-D-GlcNAc-diphospho-di-trans,poly-cis-dolichol + 2 GDP-alpha-D-mannose = an alpha-D-Man-(1-&gt;2)-alpha-D-Man-(1-&gt;2)-alpha-D-Man-(1-&gt;3)-[alpha-D-Man-(1-&gt;6)]-beta-D-Man-(1-&gt;4)-beta-D-GlcNAc-(1-&gt;4)-alpha-D-GlcNAc-diphospho-di-trans,poly-cis-dolichol + 2 GDP + 2 H(+)</text>
        <dbReference type="Rhea" id="RHEA:29523"/>
        <dbReference type="Rhea" id="RHEA-COMP:19515"/>
        <dbReference type="Rhea" id="RHEA-COMP:19516"/>
        <dbReference type="ChEBI" id="CHEBI:15378"/>
        <dbReference type="ChEBI" id="CHEBI:57527"/>
        <dbReference type="ChEBI" id="CHEBI:58189"/>
        <dbReference type="ChEBI" id="CHEBI:132511"/>
        <dbReference type="ChEBI" id="CHEBI:132515"/>
        <dbReference type="EC" id="2.4.1.131"/>
    </reaction>
    <physiologicalReaction direction="left-to-right" evidence="11">
        <dbReference type="Rhea" id="RHEA:29524"/>
    </physiologicalReaction>
</comment>
<keyword evidence="6" id="KW-0808">Transferase</keyword>
<dbReference type="OrthoDB" id="2276068at2759"/>
<evidence type="ECO:0000256" key="1">
    <source>
        <dbReference type="ARBA" id="ARBA00004389"/>
    </source>
</evidence>
<gene>
    <name evidence="15" type="ORF">CHLNCDRAFT_56225</name>
</gene>
<dbReference type="eggNOG" id="KOG1387">
    <property type="taxonomic scope" value="Eukaryota"/>
</dbReference>
<dbReference type="PANTHER" id="PTHR45919:SF1">
    <property type="entry name" value="GDP-MAN:MAN(3)GLCNAC(2)-PP-DOL ALPHA-1,2-MANNOSYLTRANSFERASE"/>
    <property type="match status" value="1"/>
</dbReference>
<dbReference type="AlphaFoldDB" id="E1ZIW9"/>
<evidence type="ECO:0000256" key="7">
    <source>
        <dbReference type="ARBA" id="ARBA00022692"/>
    </source>
</evidence>
<dbReference type="InterPro" id="IPR001296">
    <property type="entry name" value="Glyco_trans_1"/>
</dbReference>
<dbReference type="GO" id="GO:0004377">
    <property type="term" value="F:GDP-Man:Man(3)GlcNAc(2)-PP-Dol alpha-1,2-mannosyltransferase activity"/>
    <property type="evidence" value="ECO:0007669"/>
    <property type="project" value="UniProtKB-EC"/>
</dbReference>
<dbReference type="SUPFAM" id="SSF53756">
    <property type="entry name" value="UDP-Glycosyltransferase/glycogen phosphorylase"/>
    <property type="match status" value="1"/>
</dbReference>
<dbReference type="STRING" id="554065.E1ZIW9"/>
<keyword evidence="16" id="KW-1185">Reference proteome</keyword>
<evidence type="ECO:0000313" key="16">
    <source>
        <dbReference type="Proteomes" id="UP000008141"/>
    </source>
</evidence>
<sequence length="460" mass="50399">MIPALKTALFACCLRLSSSPTLGTVAFFHPFADGGGGGERVLWWHFFNTTCISLTLRAHLTVPPPQVVPLANRDLLLPGRYPRFTMIGQALGSVRVAWQGLRQLLPEVWVDTTGWAFPYPLARLAGARVAAYVHYPTISTDMLQRVWDRDALYNNSEEVAACPLKSLAKLAYYHAFALLYGAMGAFAQVVMVNSSWTRRHIVDLWWQWNKPARVYPPCDTRALQALPLDRRLKRVYLLSIAQFRPEKDHAMQLRALAAARRKAAGMHDGGGEAVLAAHLKLVGSCRNAEDEQRIQQLKDLAEELGIGDRVDFCVNASFDELRALLADAVAGLHTMVDEHFGISVVEYMAAGVVPIAHDSAGPREDIVLPEGGPPGSGGGGGGGGGQPTGYLCSTLQQYADAIIEVLGMEQLERMRVAAAARRRAAQFSDQRFQKELMACMEDVLPLGRSRQPTNLLSASQ</sequence>
<dbReference type="Gene3D" id="3.40.50.2000">
    <property type="entry name" value="Glycogen Phosphorylase B"/>
    <property type="match status" value="1"/>
</dbReference>
<evidence type="ECO:0000256" key="4">
    <source>
        <dbReference type="ARBA" id="ARBA00022018"/>
    </source>
</evidence>
<dbReference type="Pfam" id="PF00534">
    <property type="entry name" value="Glycos_transf_1"/>
    <property type="match status" value="1"/>
</dbReference>
<keyword evidence="12" id="KW-0732">Signal</keyword>
<keyword evidence="8" id="KW-0256">Endoplasmic reticulum</keyword>
<accession>E1ZIW9</accession>
<name>E1ZIW9_CHLVA</name>
<evidence type="ECO:0000256" key="8">
    <source>
        <dbReference type="ARBA" id="ARBA00022824"/>
    </source>
</evidence>
<keyword evidence="5" id="KW-0328">Glycosyltransferase</keyword>
<dbReference type="InParanoid" id="E1ZIW9"/>
<dbReference type="PANTHER" id="PTHR45919">
    <property type="entry name" value="GDP-MAN:MAN(3)GLCNAC(2)-PP-DOL ALPHA-1,2-MANNOSYLTRANSFERASE"/>
    <property type="match status" value="1"/>
</dbReference>
<dbReference type="Pfam" id="PF15924">
    <property type="entry name" value="ALG11_N"/>
    <property type="match status" value="1"/>
</dbReference>
<evidence type="ECO:0000256" key="9">
    <source>
        <dbReference type="ARBA" id="ARBA00022989"/>
    </source>
</evidence>
<evidence type="ECO:0000256" key="2">
    <source>
        <dbReference type="ARBA" id="ARBA00004922"/>
    </source>
</evidence>
<dbReference type="EMBL" id="GL433848">
    <property type="protein sequence ID" value="EFN54407.1"/>
    <property type="molecule type" value="Genomic_DNA"/>
</dbReference>
<keyword evidence="10" id="KW-0472">Membrane</keyword>
<organism evidence="16">
    <name type="scientific">Chlorella variabilis</name>
    <name type="common">Green alga</name>
    <dbReference type="NCBI Taxonomy" id="554065"/>
    <lineage>
        <taxon>Eukaryota</taxon>
        <taxon>Viridiplantae</taxon>
        <taxon>Chlorophyta</taxon>
        <taxon>core chlorophytes</taxon>
        <taxon>Trebouxiophyceae</taxon>
        <taxon>Chlorellales</taxon>
        <taxon>Chlorellaceae</taxon>
        <taxon>Chlorella clade</taxon>
        <taxon>Chlorella</taxon>
    </lineage>
</organism>
<keyword evidence="9" id="KW-1133">Transmembrane helix</keyword>
<dbReference type="GeneID" id="17353622"/>
<reference evidence="15 16" key="1">
    <citation type="journal article" date="2010" name="Plant Cell">
        <title>The Chlorella variabilis NC64A genome reveals adaptation to photosymbiosis, coevolution with viruses, and cryptic sex.</title>
        <authorList>
            <person name="Blanc G."/>
            <person name="Duncan G."/>
            <person name="Agarkova I."/>
            <person name="Borodovsky M."/>
            <person name="Gurnon J."/>
            <person name="Kuo A."/>
            <person name="Lindquist E."/>
            <person name="Lucas S."/>
            <person name="Pangilinan J."/>
            <person name="Polle J."/>
            <person name="Salamov A."/>
            <person name="Terry A."/>
            <person name="Yamada T."/>
            <person name="Dunigan D.D."/>
            <person name="Grigoriev I.V."/>
            <person name="Claverie J.M."/>
            <person name="Van Etten J.L."/>
        </authorList>
    </citation>
    <scope>NUCLEOTIDE SEQUENCE [LARGE SCALE GENOMIC DNA]</scope>
    <source>
        <strain evidence="15 16">NC64A</strain>
    </source>
</reference>
<dbReference type="FunCoup" id="E1ZIW9">
    <property type="interactions" value="1682"/>
</dbReference>
<dbReference type="InterPro" id="IPR031814">
    <property type="entry name" value="ALG11_N"/>
</dbReference>
<comment type="subcellular location">
    <subcellularLocation>
        <location evidence="1">Endoplasmic reticulum membrane</location>
        <topology evidence="1">Single-pass membrane protein</topology>
    </subcellularLocation>
</comment>
<evidence type="ECO:0000256" key="6">
    <source>
        <dbReference type="ARBA" id="ARBA00022679"/>
    </source>
</evidence>
<keyword evidence="7" id="KW-0812">Transmembrane</keyword>
<evidence type="ECO:0000313" key="15">
    <source>
        <dbReference type="EMBL" id="EFN54407.1"/>
    </source>
</evidence>
<evidence type="ECO:0000256" key="10">
    <source>
        <dbReference type="ARBA" id="ARBA00023136"/>
    </source>
</evidence>
<feature type="signal peptide" evidence="12">
    <location>
        <begin position="1"/>
        <end position="23"/>
    </location>
</feature>
<dbReference type="InterPro" id="IPR038013">
    <property type="entry name" value="ALG11"/>
</dbReference>
<dbReference type="EC" id="2.4.1.131" evidence="3"/>
<feature type="chain" id="PRO_5003155793" description="GDP-Man:Man(3)GlcNAc(2)-PP-Dol alpha-1,2-mannosyltransferase" evidence="12">
    <location>
        <begin position="24"/>
        <end position="460"/>
    </location>
</feature>